<accession>A0A7K0C139</accession>
<dbReference type="PANTHER" id="PTHR35526:SF3">
    <property type="entry name" value="ANTI-SIGMA-F FACTOR RSBW"/>
    <property type="match status" value="1"/>
</dbReference>
<dbReference type="Proteomes" id="UP000487268">
    <property type="component" value="Unassembled WGS sequence"/>
</dbReference>
<organism evidence="3 4">
    <name type="scientific">Actinomadura macrotermitis</name>
    <dbReference type="NCBI Taxonomy" id="2585200"/>
    <lineage>
        <taxon>Bacteria</taxon>
        <taxon>Bacillati</taxon>
        <taxon>Actinomycetota</taxon>
        <taxon>Actinomycetes</taxon>
        <taxon>Streptosporangiales</taxon>
        <taxon>Thermomonosporaceae</taxon>
        <taxon>Actinomadura</taxon>
    </lineage>
</organism>
<dbReference type="EMBL" id="WEGH01000003">
    <property type="protein sequence ID" value="MQY07185.1"/>
    <property type="molecule type" value="Genomic_DNA"/>
</dbReference>
<proteinExistence type="predicted"/>
<protein>
    <recommendedName>
        <fullName evidence="2">Histidine kinase/HSP90-like ATPase domain-containing protein</fullName>
    </recommendedName>
</protein>
<gene>
    <name evidence="3" type="ORF">ACRB68_52840</name>
</gene>
<dbReference type="RefSeq" id="WP_194293448.1">
    <property type="nucleotide sequence ID" value="NZ_WEGH01000003.1"/>
</dbReference>
<sequence length="142" mass="14840">MIRASGGPPSAEAGRSGSSAIMLPAEAGAIKKARDFTTEGCERHGMDTFTAVLVVSELATHALHHGTAAGEPIILRLYISDHGPVVEVWDRGDGHPYALPPDPSRENGRGMAIVGELALRWGVNVLEGGGKCVYAVLRAEAS</sequence>
<dbReference type="PANTHER" id="PTHR35526">
    <property type="entry name" value="ANTI-SIGMA-F FACTOR RSBW-RELATED"/>
    <property type="match status" value="1"/>
</dbReference>
<dbReference type="Gene3D" id="3.30.565.10">
    <property type="entry name" value="Histidine kinase-like ATPase, C-terminal domain"/>
    <property type="match status" value="1"/>
</dbReference>
<dbReference type="CDD" id="cd16936">
    <property type="entry name" value="HATPase_RsbW-like"/>
    <property type="match status" value="1"/>
</dbReference>
<evidence type="ECO:0000313" key="4">
    <source>
        <dbReference type="Proteomes" id="UP000487268"/>
    </source>
</evidence>
<dbReference type="SUPFAM" id="SSF55874">
    <property type="entry name" value="ATPase domain of HSP90 chaperone/DNA topoisomerase II/histidine kinase"/>
    <property type="match status" value="1"/>
</dbReference>
<keyword evidence="1" id="KW-0723">Serine/threonine-protein kinase</keyword>
<dbReference type="Pfam" id="PF13581">
    <property type="entry name" value="HATPase_c_2"/>
    <property type="match status" value="1"/>
</dbReference>
<dbReference type="AlphaFoldDB" id="A0A7K0C139"/>
<keyword evidence="4" id="KW-1185">Reference proteome</keyword>
<dbReference type="InterPro" id="IPR036890">
    <property type="entry name" value="HATPase_C_sf"/>
</dbReference>
<name>A0A7K0C139_9ACTN</name>
<dbReference type="InterPro" id="IPR003594">
    <property type="entry name" value="HATPase_dom"/>
</dbReference>
<feature type="domain" description="Histidine kinase/HSP90-like ATPase" evidence="2">
    <location>
        <begin position="23"/>
        <end position="135"/>
    </location>
</feature>
<comment type="caution">
    <text evidence="3">The sequence shown here is derived from an EMBL/GenBank/DDBJ whole genome shotgun (WGS) entry which is preliminary data.</text>
</comment>
<reference evidence="3 4" key="1">
    <citation type="submission" date="2019-10" db="EMBL/GenBank/DDBJ databases">
        <title>Actinomadura rubteroloni sp. nov. and Actinomadura macrotermitis sp. nov., isolated from the gut of fungus growing-termite Macrotermes natalensis.</title>
        <authorList>
            <person name="Benndorf R."/>
            <person name="Martin K."/>
            <person name="Kuefner M."/>
            <person name="De Beer W."/>
            <person name="Kaster A.-K."/>
            <person name="Vollmers J."/>
            <person name="Poulsen M."/>
            <person name="Beemelmanns C."/>
        </authorList>
    </citation>
    <scope>NUCLEOTIDE SEQUENCE [LARGE SCALE GENOMIC DNA]</scope>
    <source>
        <strain evidence="3 4">RB68</strain>
    </source>
</reference>
<evidence type="ECO:0000313" key="3">
    <source>
        <dbReference type="EMBL" id="MQY07185.1"/>
    </source>
</evidence>
<keyword evidence="1" id="KW-0418">Kinase</keyword>
<evidence type="ECO:0000259" key="2">
    <source>
        <dbReference type="Pfam" id="PF13581"/>
    </source>
</evidence>
<evidence type="ECO:0000256" key="1">
    <source>
        <dbReference type="ARBA" id="ARBA00022527"/>
    </source>
</evidence>
<dbReference type="InterPro" id="IPR050267">
    <property type="entry name" value="Anti-sigma-factor_SerPK"/>
</dbReference>
<dbReference type="GO" id="GO:0004674">
    <property type="term" value="F:protein serine/threonine kinase activity"/>
    <property type="evidence" value="ECO:0007669"/>
    <property type="project" value="UniProtKB-KW"/>
</dbReference>
<keyword evidence="1" id="KW-0808">Transferase</keyword>